<dbReference type="InterPro" id="IPR050545">
    <property type="entry name" value="Mycobact_MmpL"/>
</dbReference>
<dbReference type="SUPFAM" id="SSF82866">
    <property type="entry name" value="Multidrug efflux transporter AcrB transmembrane domain"/>
    <property type="match status" value="2"/>
</dbReference>
<keyword evidence="5 7" id="KW-0472">Membrane</keyword>
<feature type="transmembrane region" description="Helical" evidence="7">
    <location>
        <begin position="1130"/>
        <end position="1157"/>
    </location>
</feature>
<dbReference type="PROSITE" id="PS50156">
    <property type="entry name" value="SSD"/>
    <property type="match status" value="2"/>
</dbReference>
<keyword evidence="3 7" id="KW-0812">Transmembrane</keyword>
<feature type="transmembrane region" description="Helical" evidence="7">
    <location>
        <begin position="475"/>
        <end position="495"/>
    </location>
</feature>
<evidence type="ECO:0000313" key="9">
    <source>
        <dbReference type="EMBL" id="EMI53769.1"/>
    </source>
</evidence>
<dbReference type="Gene3D" id="1.20.1640.10">
    <property type="entry name" value="Multidrug efflux transporter AcrB transmembrane domain"/>
    <property type="match status" value="2"/>
</dbReference>
<keyword evidence="4 7" id="KW-1133">Transmembrane helix</keyword>
<evidence type="ECO:0000256" key="4">
    <source>
        <dbReference type="ARBA" id="ARBA00022989"/>
    </source>
</evidence>
<dbReference type="PANTHER" id="PTHR33406:SF12">
    <property type="entry name" value="BLR2997 PROTEIN"/>
    <property type="match status" value="1"/>
</dbReference>
<feature type="transmembrane region" description="Helical" evidence="7">
    <location>
        <begin position="501"/>
        <end position="525"/>
    </location>
</feature>
<name>M5TXN0_9BACT</name>
<keyword evidence="10" id="KW-1185">Reference proteome</keyword>
<dbReference type="InterPro" id="IPR000731">
    <property type="entry name" value="SSD"/>
</dbReference>
<comment type="subcellular location">
    <subcellularLocation>
        <location evidence="1">Cell membrane</location>
        <topology evidence="1">Multi-pass membrane protein</topology>
    </subcellularLocation>
</comment>
<dbReference type="GO" id="GO:0005886">
    <property type="term" value="C:plasma membrane"/>
    <property type="evidence" value="ECO:0007669"/>
    <property type="project" value="UniProtKB-SubCell"/>
</dbReference>
<dbReference type="Proteomes" id="UP000011885">
    <property type="component" value="Unassembled WGS sequence"/>
</dbReference>
<feature type="transmembrane region" description="Helical" evidence="7">
    <location>
        <begin position="545"/>
        <end position="564"/>
    </location>
</feature>
<feature type="compositionally biased region" description="Acidic residues" evidence="6">
    <location>
        <begin position="750"/>
        <end position="759"/>
    </location>
</feature>
<evidence type="ECO:0000256" key="6">
    <source>
        <dbReference type="SAM" id="MobiDB-lite"/>
    </source>
</evidence>
<comment type="caution">
    <text evidence="9">The sequence shown here is derived from an EMBL/GenBank/DDBJ whole genome shotgun (WGS) entry which is preliminary data.</text>
</comment>
<dbReference type="EMBL" id="ANOH01000331">
    <property type="protein sequence ID" value="EMI53769.1"/>
    <property type="molecule type" value="Genomic_DNA"/>
</dbReference>
<evidence type="ECO:0000256" key="5">
    <source>
        <dbReference type="ARBA" id="ARBA00023136"/>
    </source>
</evidence>
<protein>
    <submittedName>
        <fullName evidence="9">Integral membrane protein</fullName>
    </submittedName>
</protein>
<feature type="domain" description="SSD" evidence="8">
    <location>
        <begin position="483"/>
        <end position="599"/>
    </location>
</feature>
<feature type="region of interest" description="Disordered" evidence="6">
    <location>
        <begin position="1275"/>
        <end position="1343"/>
    </location>
</feature>
<feature type="compositionally biased region" description="Polar residues" evidence="6">
    <location>
        <begin position="728"/>
        <end position="738"/>
    </location>
</feature>
<feature type="compositionally biased region" description="Polar residues" evidence="6">
    <location>
        <begin position="1332"/>
        <end position="1343"/>
    </location>
</feature>
<dbReference type="PATRIC" id="fig|1263870.3.peg.5068"/>
<accession>M5TXN0</accession>
<gene>
    <name evidence="9" type="ORF">RSSM_04791</name>
</gene>
<feature type="transmembrane region" description="Helical" evidence="7">
    <location>
        <begin position="651"/>
        <end position="672"/>
    </location>
</feature>
<evidence type="ECO:0000256" key="1">
    <source>
        <dbReference type="ARBA" id="ARBA00004651"/>
    </source>
</evidence>
<reference evidence="9 10" key="1">
    <citation type="journal article" date="2013" name="Mar. Genomics">
        <title>Expression of sulfatases in Rhodopirellula baltica and the diversity of sulfatases in the genus Rhodopirellula.</title>
        <authorList>
            <person name="Wegner C.E."/>
            <person name="Richter-Heitmann T."/>
            <person name="Klindworth A."/>
            <person name="Klockow C."/>
            <person name="Richter M."/>
            <person name="Achstetter T."/>
            <person name="Glockner F.O."/>
            <person name="Harder J."/>
        </authorList>
    </citation>
    <scope>NUCLEOTIDE SEQUENCE [LARGE SCALE GENOMIC DNA]</scope>
    <source>
        <strain evidence="9 10">SM41</strain>
    </source>
</reference>
<dbReference type="PANTHER" id="PTHR33406">
    <property type="entry name" value="MEMBRANE PROTEIN MJ1562-RELATED"/>
    <property type="match status" value="1"/>
</dbReference>
<evidence type="ECO:0000256" key="2">
    <source>
        <dbReference type="ARBA" id="ARBA00022475"/>
    </source>
</evidence>
<organism evidence="9 10">
    <name type="scientific">Rhodopirellula sallentina SM41</name>
    <dbReference type="NCBI Taxonomy" id="1263870"/>
    <lineage>
        <taxon>Bacteria</taxon>
        <taxon>Pseudomonadati</taxon>
        <taxon>Planctomycetota</taxon>
        <taxon>Planctomycetia</taxon>
        <taxon>Pirellulales</taxon>
        <taxon>Pirellulaceae</taxon>
        <taxon>Rhodopirellula</taxon>
    </lineage>
</organism>
<evidence type="ECO:0000256" key="3">
    <source>
        <dbReference type="ARBA" id="ARBA00022692"/>
    </source>
</evidence>
<dbReference type="OrthoDB" id="2112773at2"/>
<feature type="transmembrane region" description="Helical" evidence="7">
    <location>
        <begin position="1207"/>
        <end position="1227"/>
    </location>
</feature>
<dbReference type="Pfam" id="PF03176">
    <property type="entry name" value="MMPL"/>
    <property type="match status" value="2"/>
</dbReference>
<feature type="region of interest" description="Disordered" evidence="6">
    <location>
        <begin position="724"/>
        <end position="759"/>
    </location>
</feature>
<feature type="domain" description="SSD" evidence="8">
    <location>
        <begin position="1131"/>
        <end position="1258"/>
    </location>
</feature>
<feature type="transmembrane region" description="Helical" evidence="7">
    <location>
        <begin position="1091"/>
        <end position="1110"/>
    </location>
</feature>
<dbReference type="InterPro" id="IPR004869">
    <property type="entry name" value="MMPL_dom"/>
</dbReference>
<dbReference type="RefSeq" id="WP_008684068.1">
    <property type="nucleotide sequence ID" value="NZ_ANOH01000331.1"/>
</dbReference>
<feature type="transmembrane region" description="Helical" evidence="7">
    <location>
        <begin position="576"/>
        <end position="605"/>
    </location>
</feature>
<feature type="transmembrane region" description="Helical" evidence="7">
    <location>
        <begin position="1233"/>
        <end position="1257"/>
    </location>
</feature>
<evidence type="ECO:0000259" key="8">
    <source>
        <dbReference type="PROSITE" id="PS50156"/>
    </source>
</evidence>
<proteinExistence type="predicted"/>
<evidence type="ECO:0000256" key="7">
    <source>
        <dbReference type="SAM" id="Phobius"/>
    </source>
</evidence>
<sequence>MSSSSTSRSFLERPGPWGTSMALLVLMGFFFILPSAFRGARLGLKNKENDIKDWLPSDFPETAELDWFAEHFAGESFVLATWPGCTVGDQRLHLLENKLLHESADFREQLLAEEADQASGLSLAQRRTRVRARELGEELKLLPPGQDLDNWGGQDEKWLASADGTWYYITPDGRFYRWEEANNGPAGLLRAIKKSIGRYEIKGKLVTALGEPSTPERINEYYNDPTLLCAPLFETVQTGATIVNDLASEGGALWPVDTTAPEKRPIVAERRAMERLTGSLFAPAVPPGFDWTAENFVTVLPPERRDELPSDYEFRVTSTLQDFADERLDGDLASITSAVTSVQTDAWYAVFDSLEVEAPARLTCLLVTLTDLAKDNLAYAIGRGTLGSPKGRLLALAEQSGVHPPSPPSTAPPPFNREPPVTVGGMPPLRMGGPPIDNIAIDEEGTVTLVRLIGYCILVGVGLSYFCFRSLKTTLMLFVVGGSAAMLSMAMVGWTGGRVDAILLSMPSLVYVLGLSGAIHVINYYRDEVRMKGERGAAGRALRHALLPCSLAALTTAIGLGSLYTSNLKPISNFGLYSAIGVIATLAILFSYLPAALEVFSPKFIKKKKPKKQKSKPARSSEQPTTDAAFPVAMDMGLAAWWAAFGRFITAHYRLVAVGCLVGLVIASTGLFRIETSVQLLKLFDSEARILKDYAWLEENFGKLVPMEIVVRMPREMQRDFVTEDETTLASNNTSSGPASFANAGPLSDDSADGSSEDSDDPIALTLLERIEAVSRIRIAVTRTLGEEGTGEVGQASSMDTFLPPLPGVSNGYDVVRSQMNRRIGASKDELLDSDYVKIEQNGPLSGSEMWRLSLRVSALSDNDYGLFINDLRNVVAPVLEAYRTRAAVLQALSANEGGMTGKQRVLVVGSERVPGLADAALVKEDGSADVSAIFLSTLHELLGNERIRRPIWIDPESPDAKAKPGDPKWEQLVAAVDAVIWVDGIEESLLNQQIGSEHLHLGAASHASEWLMPAKAVIRADKIAAQPITKQIVTIDAASVHQNNPNVVRISKGDRRVPVFDVEKAISPQVVFTGVVPVVYKAQRTLLGSLLESIMMAFVLIGIVMVVLLNPGSFPTQWLAPRNLADGFAAGAVSMIPNLFPVLLVFGLMGLGGVAVDIGTMMTASVAMGVAVDDTIHFLSWFRQFLEEGKTRYEAVIETYRKVGPAMTQTTVVGGLGLFVFALSTFTPTQRFGTLMLVMLAAALIGDLVLLPALLVSPLGKCFKPRLGFLNQPPEGDPSMLDGEQTWHAAGNEPGAASIEDGSAESGIAKTGTGTLVASEDIPVLKVHSPPSRSNSTQPKRK</sequence>
<evidence type="ECO:0000313" key="10">
    <source>
        <dbReference type="Proteomes" id="UP000011885"/>
    </source>
</evidence>
<keyword evidence="2" id="KW-1003">Cell membrane</keyword>